<dbReference type="GO" id="GO:0005524">
    <property type="term" value="F:ATP binding"/>
    <property type="evidence" value="ECO:0007669"/>
    <property type="project" value="UniProtKB-KW"/>
</dbReference>
<feature type="domain" description="Histidine kinase/HSP90-like ATPase" evidence="1">
    <location>
        <begin position="40"/>
        <end position="133"/>
    </location>
</feature>
<evidence type="ECO:0000313" key="2">
    <source>
        <dbReference type="EMBL" id="MRX73663.1"/>
    </source>
</evidence>
<dbReference type="InterPro" id="IPR036890">
    <property type="entry name" value="HATPase_C_sf"/>
</dbReference>
<dbReference type="SUPFAM" id="SSF55874">
    <property type="entry name" value="ATPase domain of HSP90 chaperone/DNA topoisomerase II/histidine kinase"/>
    <property type="match status" value="1"/>
</dbReference>
<dbReference type="Pfam" id="PF02518">
    <property type="entry name" value="HATPase_c"/>
    <property type="match status" value="1"/>
</dbReference>
<organism evidence="2 3">
    <name type="scientific">Metabacillus lacus</name>
    <dbReference type="NCBI Taxonomy" id="1983721"/>
    <lineage>
        <taxon>Bacteria</taxon>
        <taxon>Bacillati</taxon>
        <taxon>Bacillota</taxon>
        <taxon>Bacilli</taxon>
        <taxon>Bacillales</taxon>
        <taxon>Bacillaceae</taxon>
        <taxon>Metabacillus</taxon>
    </lineage>
</organism>
<dbReference type="Proteomes" id="UP000448867">
    <property type="component" value="Unassembled WGS sequence"/>
</dbReference>
<dbReference type="OrthoDB" id="9799195at2"/>
<dbReference type="CDD" id="cd16934">
    <property type="entry name" value="HATPase_RsbT-like"/>
    <property type="match status" value="1"/>
</dbReference>
<keyword evidence="2" id="KW-0067">ATP-binding</keyword>
<dbReference type="RefSeq" id="WP_154309124.1">
    <property type="nucleotide sequence ID" value="NZ_WKKI01000040.1"/>
</dbReference>
<keyword evidence="3" id="KW-1185">Reference proteome</keyword>
<protein>
    <submittedName>
        <fullName evidence="2">ATP-binding protein</fullName>
    </submittedName>
</protein>
<accession>A0A7X2J314</accession>
<dbReference type="Gene3D" id="3.30.565.10">
    <property type="entry name" value="Histidine kinase-like ATPase, C-terminal domain"/>
    <property type="match status" value="1"/>
</dbReference>
<name>A0A7X2J314_9BACI</name>
<dbReference type="EMBL" id="WKKI01000040">
    <property type="protein sequence ID" value="MRX73663.1"/>
    <property type="molecule type" value="Genomic_DNA"/>
</dbReference>
<evidence type="ECO:0000313" key="3">
    <source>
        <dbReference type="Proteomes" id="UP000448867"/>
    </source>
</evidence>
<evidence type="ECO:0000259" key="1">
    <source>
        <dbReference type="Pfam" id="PF02518"/>
    </source>
</evidence>
<comment type="caution">
    <text evidence="2">The sequence shown here is derived from an EMBL/GenBank/DDBJ whole genome shotgun (WGS) entry which is preliminary data.</text>
</comment>
<gene>
    <name evidence="2" type="ORF">GJU40_16090</name>
</gene>
<dbReference type="InterPro" id="IPR003594">
    <property type="entry name" value="HATPase_dom"/>
</dbReference>
<sequence length="139" mass="15506">MNIQEVDQILVIPIQKEDDIIIARSTARELTQLMQFKPTNQARILTAVSELARNIYRYAGDGHIQFQLIEKHIKKGIKITAIDSGPGIQNIHQAMEQGFTTSGRLGAGLPGVKKMMDEFFIESCPGIGTTVNVAKWEIR</sequence>
<proteinExistence type="predicted"/>
<keyword evidence="2" id="KW-0547">Nucleotide-binding</keyword>
<reference evidence="2 3" key="1">
    <citation type="submission" date="2019-11" db="EMBL/GenBank/DDBJ databases">
        <title>Bacillus lacus genome.</title>
        <authorList>
            <person name="Allen C.J."/>
            <person name="Newman J.D."/>
        </authorList>
    </citation>
    <scope>NUCLEOTIDE SEQUENCE [LARGE SCALE GENOMIC DNA]</scope>
    <source>
        <strain evidence="2 3">KCTC 33946</strain>
    </source>
</reference>
<dbReference type="AlphaFoldDB" id="A0A7X2J314"/>